<feature type="non-terminal residue" evidence="1">
    <location>
        <position position="195"/>
    </location>
</feature>
<dbReference type="EMBL" id="OX596104">
    <property type="protein sequence ID" value="CAN0017131.1"/>
    <property type="molecule type" value="Genomic_DNA"/>
</dbReference>
<proteinExistence type="predicted"/>
<reference evidence="1" key="1">
    <citation type="submission" date="2023-05" db="EMBL/GenBank/DDBJ databases">
        <authorList>
            <consortium name="ELIXIR-Norway"/>
        </authorList>
    </citation>
    <scope>NUCLEOTIDE SEQUENCE</scope>
</reference>
<dbReference type="Proteomes" id="UP001162501">
    <property type="component" value="Chromosome 20"/>
</dbReference>
<sequence length="195" mass="22203">EMFILIQPGLLRMKTGKCLKGNIFLRQKNMLEMPATTLAIQKHSLILKMRILRFSEQITDPRPRSIILHYSSTELPGIMQISDRLCGERLFYLPCLFLRICLTDEKKRNLDLLIHDSFSCTGSPPWWAILNQVLLFSHLLTRPLRLPVCASSSHLPEEVEAWGYEECAPPRGPRPSASKTTASEQQALVLPTPHS</sequence>
<accession>A0AC59YVR6</accession>
<evidence type="ECO:0000313" key="2">
    <source>
        <dbReference type="Proteomes" id="UP001162501"/>
    </source>
</evidence>
<name>A0AC59YVR6_RANTA</name>
<reference evidence="1" key="2">
    <citation type="submission" date="2025-03" db="EMBL/GenBank/DDBJ databases">
        <authorList>
            <consortium name="ELIXIR-Norway"/>
            <consortium name="Elixir Norway"/>
        </authorList>
    </citation>
    <scope>NUCLEOTIDE SEQUENCE</scope>
</reference>
<gene>
    <name evidence="1" type="ORF">MRATA1EN22A_LOCUS10802</name>
</gene>
<evidence type="ECO:0000313" key="1">
    <source>
        <dbReference type="EMBL" id="CAN0017131.1"/>
    </source>
</evidence>
<protein>
    <submittedName>
        <fullName evidence="1">Uncharacterized protein</fullName>
    </submittedName>
</protein>
<feature type="non-terminal residue" evidence="1">
    <location>
        <position position="1"/>
    </location>
</feature>
<organism evidence="1 2">
    <name type="scientific">Rangifer tarandus platyrhynchus</name>
    <name type="common">Svalbard reindeer</name>
    <dbReference type="NCBI Taxonomy" id="3082113"/>
    <lineage>
        <taxon>Eukaryota</taxon>
        <taxon>Metazoa</taxon>
        <taxon>Chordata</taxon>
        <taxon>Craniata</taxon>
        <taxon>Vertebrata</taxon>
        <taxon>Euteleostomi</taxon>
        <taxon>Mammalia</taxon>
        <taxon>Eutheria</taxon>
        <taxon>Laurasiatheria</taxon>
        <taxon>Artiodactyla</taxon>
        <taxon>Ruminantia</taxon>
        <taxon>Pecora</taxon>
        <taxon>Cervidae</taxon>
        <taxon>Odocoileinae</taxon>
        <taxon>Rangifer</taxon>
    </lineage>
</organism>